<evidence type="ECO:0000313" key="5">
    <source>
        <dbReference type="RefSeq" id="XP_030984619.1"/>
    </source>
</evidence>
<accession>A0A6P8BC46</accession>
<evidence type="ECO:0000256" key="2">
    <source>
        <dbReference type="ARBA" id="ARBA00022801"/>
    </source>
</evidence>
<dbReference type="RefSeq" id="XP_030984619.1">
    <property type="nucleotide sequence ID" value="XM_031123099.1"/>
</dbReference>
<dbReference type="GO" id="GO:0003723">
    <property type="term" value="F:RNA binding"/>
    <property type="evidence" value="ECO:0007669"/>
    <property type="project" value="InterPro"/>
</dbReference>
<dbReference type="SUPFAM" id="SSF53933">
    <property type="entry name" value="Microbial ribonucleases"/>
    <property type="match status" value="1"/>
</dbReference>
<dbReference type="Proteomes" id="UP000515153">
    <property type="component" value="Unplaced"/>
</dbReference>
<feature type="region of interest" description="Disordered" evidence="3">
    <location>
        <begin position="1"/>
        <end position="22"/>
    </location>
</feature>
<keyword evidence="4" id="KW-1185">Reference proteome</keyword>
<organism evidence="4 5">
    <name type="scientific">Pyricularia grisea</name>
    <name type="common">Crabgrass-specific blast fungus</name>
    <name type="synonym">Magnaporthe grisea</name>
    <dbReference type="NCBI Taxonomy" id="148305"/>
    <lineage>
        <taxon>Eukaryota</taxon>
        <taxon>Fungi</taxon>
        <taxon>Dikarya</taxon>
        <taxon>Ascomycota</taxon>
        <taxon>Pezizomycotina</taxon>
        <taxon>Sordariomycetes</taxon>
        <taxon>Sordariomycetidae</taxon>
        <taxon>Magnaporthales</taxon>
        <taxon>Pyriculariaceae</taxon>
        <taxon>Pyricularia</taxon>
    </lineage>
</organism>
<protein>
    <submittedName>
        <fullName evidence="5">Uncharacterized protein</fullName>
    </submittedName>
</protein>
<evidence type="ECO:0000313" key="4">
    <source>
        <dbReference type="Proteomes" id="UP000515153"/>
    </source>
</evidence>
<feature type="region of interest" description="Disordered" evidence="3">
    <location>
        <begin position="51"/>
        <end position="128"/>
    </location>
</feature>
<gene>
    <name evidence="5" type="ORF">PgNI_03045</name>
</gene>
<dbReference type="GO" id="GO:0004540">
    <property type="term" value="F:RNA nuclease activity"/>
    <property type="evidence" value="ECO:0007669"/>
    <property type="project" value="InterPro"/>
</dbReference>
<reference evidence="5" key="3">
    <citation type="submission" date="2025-08" db="UniProtKB">
        <authorList>
            <consortium name="RefSeq"/>
        </authorList>
    </citation>
    <scope>IDENTIFICATION</scope>
    <source>
        <strain evidence="5">NI907</strain>
    </source>
</reference>
<reference evidence="5" key="2">
    <citation type="submission" date="2019-10" db="EMBL/GenBank/DDBJ databases">
        <authorList>
            <consortium name="NCBI Genome Project"/>
        </authorList>
    </citation>
    <scope>NUCLEOTIDE SEQUENCE</scope>
    <source>
        <strain evidence="5">NI907</strain>
    </source>
</reference>
<evidence type="ECO:0000256" key="1">
    <source>
        <dbReference type="ARBA" id="ARBA00022722"/>
    </source>
</evidence>
<evidence type="ECO:0000256" key="3">
    <source>
        <dbReference type="SAM" id="MobiDB-lite"/>
    </source>
</evidence>
<name>A0A6P8BC46_PYRGI</name>
<keyword evidence="2" id="KW-0378">Hydrolase</keyword>
<dbReference type="InterPro" id="IPR016191">
    <property type="entry name" value="Ribonuclease/ribotoxin"/>
</dbReference>
<keyword evidence="1" id="KW-0540">Nuclease</keyword>
<reference evidence="5" key="1">
    <citation type="journal article" date="2019" name="Mol. Biol. Evol.">
        <title>Blast fungal genomes show frequent chromosomal changes, gene gains and losses, and effector gene turnover.</title>
        <authorList>
            <person name="Gomez Luciano L.B."/>
            <person name="Jason Tsai I."/>
            <person name="Chuma I."/>
            <person name="Tosa Y."/>
            <person name="Chen Y.H."/>
            <person name="Li J.Y."/>
            <person name="Li M.Y."/>
            <person name="Jade Lu M.Y."/>
            <person name="Nakayashiki H."/>
            <person name="Li W.H."/>
        </authorList>
    </citation>
    <scope>NUCLEOTIDE SEQUENCE</scope>
    <source>
        <strain evidence="5">NI907</strain>
    </source>
</reference>
<feature type="region of interest" description="Disordered" evidence="3">
    <location>
        <begin position="145"/>
        <end position="178"/>
    </location>
</feature>
<dbReference type="AlphaFoldDB" id="A0A6P8BC46"/>
<dbReference type="KEGG" id="pgri:PgNI_03045"/>
<dbReference type="Gene3D" id="3.10.450.30">
    <property type="entry name" value="Microbial ribonucleases"/>
    <property type="match status" value="1"/>
</dbReference>
<dbReference type="GO" id="GO:0016787">
    <property type="term" value="F:hydrolase activity"/>
    <property type="evidence" value="ECO:0007669"/>
    <property type="project" value="UniProtKB-KW"/>
</dbReference>
<sequence>MGSKTSKMARRDTDPTAWVTTDYDQFSAYDLEGEPWSDQIPDAQTWMYAHEARSQVKQTKKYSPGNKKRYPGPFQNKEQLPINIPPPPKSKGKGNKTTPPAAKPIVHTPLVPGQSRPWKSGPPGSVRAVYTEGHKQDFQVMQHDSKLPTTGRGDHDFSLRPYVPAAPCPKPQKRPGFY</sequence>
<dbReference type="GeneID" id="41958010"/>
<proteinExistence type="predicted"/>